<dbReference type="InterPro" id="IPR011013">
    <property type="entry name" value="Gal_mutarotase_sf_dom"/>
</dbReference>
<protein>
    <submittedName>
        <fullName evidence="6">Alpha-amylase</fullName>
    </submittedName>
</protein>
<dbReference type="Pfam" id="PF09094">
    <property type="entry name" value="AmyA-A_glucT_m"/>
    <property type="match status" value="1"/>
</dbReference>
<dbReference type="OrthoDB" id="8476at2"/>
<sequence>MSNTIRLCLVLHNHQPIGNFDGVFEQAYQDSYLPFLDVFDCYPDVKIGLHTSGPLMEWLDEHHPEYLDRLAAHVKSGRIEIVGGVFYEAILPMIPPRDRVGQITTYTKWLTNRLGADIQGMWMPERVWEQPLTADIADAGIQYTILDDFHFKNAGIPQDELYGYYVTEEFGKLISVFPGSERLRYLLPFAPPQDTIDYLRGIADEHPNSVLVFGDDGEKFGTWPDTKEHVYDRGWLAQFFELLTANKDWLLTTTLAEATQALPPIGKTYIPEGSYREMTEWAMPTQQQVDFEDMVHAMEHDERWSQIKRYIRGGYWRNFKVRYPETDEMYSRALEISNRLAAAESNGSDPRLLELAKRELYRGQCNCSYWHGAFGGTYLPHLRNAVYNHLIAADNLLDEAEHKAATYIEAEVADFNLDARKEVRLEDEKLIALLAPANGGMLYELDVRSICHNLLATLSRRPEAYHRKVLAGPSAAGGEVASIHDRVVFKQEGLDKMLQYDSYSRKALIDHFYDNDATLEQVAMNEAMERGDFVGSPFEAKLRRNPDRIQVQMSRDGNAWGIPLKITKGVTMSAGSSTLEIAYLIEGLPTDQTLHFGVEMNLAGLPSGADDRYFHHADGNKLGHLGTQLNLTDVQDLGLKDEWLGIDCRWSSDRPTNVWTFPISTVSQSEGGFEMVHQSVCLMPHWLIQGDAEGRWSVVMQLEIDTTLAESRMPKAVQESVNAG</sequence>
<keyword evidence="2" id="KW-0119">Carbohydrate metabolism</keyword>
<feature type="domain" description="Alpha-amylase/4-alpha-glucanotransferase C-terminal" evidence="5">
    <location>
        <begin position="414"/>
        <end position="699"/>
    </location>
</feature>
<dbReference type="GO" id="GO:0030246">
    <property type="term" value="F:carbohydrate binding"/>
    <property type="evidence" value="ECO:0007669"/>
    <property type="project" value="InterPro"/>
</dbReference>
<dbReference type="Gene3D" id="2.70.98.10">
    <property type="match status" value="1"/>
</dbReference>
<accession>A0A2S8GMF8</accession>
<dbReference type="SUPFAM" id="SSF88688">
    <property type="entry name" value="Families 57/38 glycoside transferase middle domain"/>
    <property type="match status" value="1"/>
</dbReference>
<dbReference type="GO" id="GO:0003844">
    <property type="term" value="F:1,4-alpha-glucan branching enzyme activity"/>
    <property type="evidence" value="ECO:0007669"/>
    <property type="project" value="InterPro"/>
</dbReference>
<dbReference type="PANTHER" id="PTHR41695">
    <property type="entry name" value="1,4-ALPHA-GLUCAN BRANCHING ENZYME RV3031-RELATED"/>
    <property type="match status" value="1"/>
</dbReference>
<evidence type="ECO:0000313" key="7">
    <source>
        <dbReference type="Proteomes" id="UP000237819"/>
    </source>
</evidence>
<dbReference type="InterPro" id="IPR011330">
    <property type="entry name" value="Glyco_hydro/deAcase_b/a-brl"/>
</dbReference>
<reference evidence="6 7" key="1">
    <citation type="submission" date="2018-02" db="EMBL/GenBank/DDBJ databases">
        <title>Comparative genomes isolates from brazilian mangrove.</title>
        <authorList>
            <person name="Araujo J.E."/>
            <person name="Taketani R.G."/>
            <person name="Silva M.C.P."/>
            <person name="Loureco M.V."/>
            <person name="Andreote F.D."/>
        </authorList>
    </citation>
    <scope>NUCLEOTIDE SEQUENCE [LARGE SCALE GENOMIC DNA]</scope>
    <source>
        <strain evidence="6 7">Nap-Phe MGV</strain>
    </source>
</reference>
<proteinExistence type="inferred from homology"/>
<dbReference type="RefSeq" id="WP_105336093.1">
    <property type="nucleotide sequence ID" value="NZ_PUHZ01000014.1"/>
</dbReference>
<dbReference type="InterPro" id="IPR004300">
    <property type="entry name" value="Glyco_hydro_57_N"/>
</dbReference>
<dbReference type="GO" id="GO:0005576">
    <property type="term" value="C:extracellular region"/>
    <property type="evidence" value="ECO:0007669"/>
    <property type="project" value="TreeGrafter"/>
</dbReference>
<dbReference type="InterPro" id="IPR040042">
    <property type="entry name" value="Branching_enz_MT3115-like"/>
</dbReference>
<evidence type="ECO:0000259" key="3">
    <source>
        <dbReference type="Pfam" id="PF03065"/>
    </source>
</evidence>
<dbReference type="InterPro" id="IPR014718">
    <property type="entry name" value="GH-type_carb-bd"/>
</dbReference>
<dbReference type="InterPro" id="IPR028995">
    <property type="entry name" value="Glyco_hydro_57/38_cen_sf"/>
</dbReference>
<dbReference type="SUPFAM" id="SSF74650">
    <property type="entry name" value="Galactose mutarotase-like"/>
    <property type="match status" value="1"/>
</dbReference>
<evidence type="ECO:0000313" key="6">
    <source>
        <dbReference type="EMBL" id="PQO45602.1"/>
    </source>
</evidence>
<name>A0A2S8GMF8_9BACT</name>
<comment type="similarity">
    <text evidence="1">Belongs to the glycosyl hydrolase 57 family.</text>
</comment>
<comment type="caution">
    <text evidence="6">The sequence shown here is derived from an EMBL/GenBank/DDBJ whole genome shotgun (WGS) entry which is preliminary data.</text>
</comment>
<dbReference type="InterPro" id="IPR015178">
    <property type="entry name" value="A-amylase/a-glucTrfase_central"/>
</dbReference>
<dbReference type="Gene3D" id="3.20.110.20">
    <property type="match status" value="1"/>
</dbReference>
<evidence type="ECO:0000256" key="1">
    <source>
        <dbReference type="ARBA" id="ARBA00006821"/>
    </source>
</evidence>
<dbReference type="EMBL" id="PUHZ01000014">
    <property type="protein sequence ID" value="PQO45602.1"/>
    <property type="molecule type" value="Genomic_DNA"/>
</dbReference>
<feature type="domain" description="Alpha-amylase/4-alpha-glucanotransferase central" evidence="4">
    <location>
        <begin position="314"/>
        <end position="396"/>
    </location>
</feature>
<feature type="domain" description="Glycoside hydrolase family 57 N-terminal" evidence="3">
    <location>
        <begin position="9"/>
        <end position="267"/>
    </location>
</feature>
<dbReference type="PANTHER" id="PTHR41695:SF1">
    <property type="entry name" value="1,4-ALPHA-GLUCAN BRANCHING ENZYME TK1436"/>
    <property type="match status" value="1"/>
</dbReference>
<dbReference type="InterPro" id="IPR015179">
    <property type="entry name" value="A-amylase/a-glucTrfase_C"/>
</dbReference>
<evidence type="ECO:0000259" key="5">
    <source>
        <dbReference type="Pfam" id="PF09095"/>
    </source>
</evidence>
<dbReference type="Proteomes" id="UP000237819">
    <property type="component" value="Unassembled WGS sequence"/>
</dbReference>
<gene>
    <name evidence="6" type="ORF">C5Y93_14270</name>
</gene>
<evidence type="ECO:0000259" key="4">
    <source>
        <dbReference type="Pfam" id="PF09094"/>
    </source>
</evidence>
<dbReference type="AlphaFoldDB" id="A0A2S8GMF8"/>
<dbReference type="Pfam" id="PF09095">
    <property type="entry name" value="AmyA-gluTrfs_C"/>
    <property type="match status" value="1"/>
</dbReference>
<evidence type="ECO:0000256" key="2">
    <source>
        <dbReference type="ARBA" id="ARBA00023277"/>
    </source>
</evidence>
<dbReference type="GO" id="GO:0030979">
    <property type="term" value="P:alpha-glucan biosynthetic process"/>
    <property type="evidence" value="ECO:0007669"/>
    <property type="project" value="InterPro"/>
</dbReference>
<organism evidence="6 7">
    <name type="scientific">Blastopirellula marina</name>
    <dbReference type="NCBI Taxonomy" id="124"/>
    <lineage>
        <taxon>Bacteria</taxon>
        <taxon>Pseudomonadati</taxon>
        <taxon>Planctomycetota</taxon>
        <taxon>Planctomycetia</taxon>
        <taxon>Pirellulales</taxon>
        <taxon>Pirellulaceae</taxon>
        <taxon>Blastopirellula</taxon>
    </lineage>
</organism>
<dbReference type="Pfam" id="PF03065">
    <property type="entry name" value="Glyco_hydro_57"/>
    <property type="match status" value="1"/>
</dbReference>
<dbReference type="SUPFAM" id="SSF88713">
    <property type="entry name" value="Glycoside hydrolase/deacetylase"/>
    <property type="match status" value="1"/>
</dbReference>
<dbReference type="CDD" id="cd10793">
    <property type="entry name" value="GH57N_TLGT_like"/>
    <property type="match status" value="1"/>
</dbReference>